<dbReference type="FunFam" id="1.10.10.2830:FF:000001">
    <property type="entry name" value="Chromosome partitioning protein ParB"/>
    <property type="match status" value="1"/>
</dbReference>
<dbReference type="InterPro" id="IPR036086">
    <property type="entry name" value="ParB/Sulfiredoxin_sf"/>
</dbReference>
<dbReference type="OrthoDB" id="9802051at2"/>
<evidence type="ECO:0000256" key="4">
    <source>
        <dbReference type="ARBA" id="ARBA00025472"/>
    </source>
</evidence>
<dbReference type="InterPro" id="IPR041468">
    <property type="entry name" value="HTH_ParB/Spo0J"/>
</dbReference>
<gene>
    <name evidence="6" type="ORF">CUN60_10520</name>
</gene>
<protein>
    <submittedName>
        <fullName evidence="6">Chromosome partitioning protein ParB</fullName>
    </submittedName>
</protein>
<name>A0A2I7N8D8_9NEIS</name>
<organism evidence="6 7">
    <name type="scientific">Aquella oligotrophica</name>
    <dbReference type="NCBI Taxonomy" id="2067065"/>
    <lineage>
        <taxon>Bacteria</taxon>
        <taxon>Pseudomonadati</taxon>
        <taxon>Pseudomonadota</taxon>
        <taxon>Betaproteobacteria</taxon>
        <taxon>Neisseriales</taxon>
        <taxon>Neisseriaceae</taxon>
        <taxon>Aquella</taxon>
    </lineage>
</organism>
<evidence type="ECO:0000256" key="3">
    <source>
        <dbReference type="ARBA" id="ARBA00023125"/>
    </source>
</evidence>
<dbReference type="EMBL" id="CP024847">
    <property type="protein sequence ID" value="AUR52711.1"/>
    <property type="molecule type" value="Genomic_DNA"/>
</dbReference>
<dbReference type="Gene3D" id="1.10.10.2830">
    <property type="match status" value="1"/>
</dbReference>
<dbReference type="Gene3D" id="3.90.1530.30">
    <property type="match status" value="1"/>
</dbReference>
<keyword evidence="3" id="KW-0238">DNA-binding</keyword>
<dbReference type="InterPro" id="IPR050336">
    <property type="entry name" value="Chromosome_partition/occlusion"/>
</dbReference>
<sequence length="297" mass="33416">MAKVKGLGRGLDALLSAAKADIDIKQKDTSEVVTNQSGLTELKIDKIQPGKYQPRQVFDQEDLEELAVSIRHNGLIQPVIVRLVGKDRYELIAGERRWRASQIAGLEVIPAIVRDFSDEEALAVSLIENIQRKDLNIVEEAQGYKRLIDEFGLTHEALASVTGKSRSNISNILRLLNLSPEVLDYLMQRKLDMGHARALLPLSMEKQLELANEIILKKYTTAEVENKVSRILHEQKFGTEIIRDKTKKDPDIARLEETIADKLGMMVNIKHNRGGHGKITINYASVDELEGFLELFS</sequence>
<dbReference type="GO" id="GO:0045881">
    <property type="term" value="P:positive regulation of sporulation resulting in formation of a cellular spore"/>
    <property type="evidence" value="ECO:0007669"/>
    <property type="project" value="TreeGrafter"/>
</dbReference>
<dbReference type="Pfam" id="PF17762">
    <property type="entry name" value="HTH_ParB"/>
    <property type="match status" value="1"/>
</dbReference>
<dbReference type="NCBIfam" id="TIGR00180">
    <property type="entry name" value="parB_part"/>
    <property type="match status" value="1"/>
</dbReference>
<proteinExistence type="inferred from homology"/>
<dbReference type="CDD" id="cd16393">
    <property type="entry name" value="SPO0J_N"/>
    <property type="match status" value="1"/>
</dbReference>
<accession>A0A2I7N8D8</accession>
<evidence type="ECO:0000256" key="2">
    <source>
        <dbReference type="ARBA" id="ARBA00022829"/>
    </source>
</evidence>
<dbReference type="GO" id="GO:0007059">
    <property type="term" value="P:chromosome segregation"/>
    <property type="evidence" value="ECO:0007669"/>
    <property type="project" value="UniProtKB-KW"/>
</dbReference>
<dbReference type="GO" id="GO:0005694">
    <property type="term" value="C:chromosome"/>
    <property type="evidence" value="ECO:0007669"/>
    <property type="project" value="TreeGrafter"/>
</dbReference>
<dbReference type="KEGG" id="nba:CUN60_10520"/>
<comment type="similarity">
    <text evidence="1">Belongs to the ParB family.</text>
</comment>
<dbReference type="AlphaFoldDB" id="A0A2I7N8D8"/>
<dbReference type="GO" id="GO:0003677">
    <property type="term" value="F:DNA binding"/>
    <property type="evidence" value="ECO:0007669"/>
    <property type="project" value="UniProtKB-KW"/>
</dbReference>
<dbReference type="SUPFAM" id="SSF110849">
    <property type="entry name" value="ParB/Sulfiredoxin"/>
    <property type="match status" value="1"/>
</dbReference>
<dbReference type="Pfam" id="PF23552">
    <property type="entry name" value="ParB_C"/>
    <property type="match status" value="1"/>
</dbReference>
<evidence type="ECO:0000256" key="1">
    <source>
        <dbReference type="ARBA" id="ARBA00006295"/>
    </source>
</evidence>
<feature type="domain" description="ParB-like N-terminal" evidence="5">
    <location>
        <begin position="40"/>
        <end position="130"/>
    </location>
</feature>
<dbReference type="Pfam" id="PF02195">
    <property type="entry name" value="ParB_N"/>
    <property type="match status" value="1"/>
</dbReference>
<evidence type="ECO:0000259" key="5">
    <source>
        <dbReference type="SMART" id="SM00470"/>
    </source>
</evidence>
<dbReference type="PANTHER" id="PTHR33375">
    <property type="entry name" value="CHROMOSOME-PARTITIONING PROTEIN PARB-RELATED"/>
    <property type="match status" value="1"/>
</dbReference>
<dbReference type="SMART" id="SM00470">
    <property type="entry name" value="ParB"/>
    <property type="match status" value="1"/>
</dbReference>
<comment type="function">
    <text evidence="4">Involved in chromosome partition. Localize to both poles of the predivisional cell following completion of DNA replication. Binds to the DNA origin of replication.</text>
</comment>
<dbReference type="RefSeq" id="WP_102951999.1">
    <property type="nucleotide sequence ID" value="NZ_CP024847.1"/>
</dbReference>
<evidence type="ECO:0000313" key="7">
    <source>
        <dbReference type="Proteomes" id="UP000236655"/>
    </source>
</evidence>
<dbReference type="InterPro" id="IPR003115">
    <property type="entry name" value="ParB_N"/>
</dbReference>
<dbReference type="Proteomes" id="UP000236655">
    <property type="component" value="Chromosome"/>
</dbReference>
<evidence type="ECO:0000313" key="6">
    <source>
        <dbReference type="EMBL" id="AUR52711.1"/>
    </source>
</evidence>
<keyword evidence="2" id="KW-0159">Chromosome partition</keyword>
<dbReference type="InterPro" id="IPR057240">
    <property type="entry name" value="ParB_dimer_C"/>
</dbReference>
<dbReference type="PANTHER" id="PTHR33375:SF1">
    <property type="entry name" value="CHROMOSOME-PARTITIONING PROTEIN PARB-RELATED"/>
    <property type="match status" value="1"/>
</dbReference>
<dbReference type="InterPro" id="IPR004437">
    <property type="entry name" value="ParB/RepB/Spo0J"/>
</dbReference>
<dbReference type="FunFam" id="3.90.1530.30:FF:000001">
    <property type="entry name" value="Chromosome partitioning protein ParB"/>
    <property type="match status" value="1"/>
</dbReference>
<reference evidence="7" key="1">
    <citation type="submission" date="2017-11" db="EMBL/GenBank/DDBJ databases">
        <authorList>
            <person name="Chan K.G."/>
            <person name="Lee L.S."/>
        </authorList>
    </citation>
    <scope>NUCLEOTIDE SEQUENCE [LARGE SCALE GENOMIC DNA]</scope>
    <source>
        <strain evidence="7">DSM 100970</strain>
    </source>
</reference>
<keyword evidence="7" id="KW-1185">Reference proteome</keyword>